<evidence type="ECO:0000313" key="2">
    <source>
        <dbReference type="Proteomes" id="UP000663882"/>
    </source>
</evidence>
<sequence length="143" mass="17055">MFQFKRRLHNNKPFEGQIKKFRITYDDKKIISYFENLSNELFYEIFDYLEGCDLFQAFSNLNSRFQVLLISSCLRLKIDLRLNKEAFLKYYSTCVVASNKDRIISLSLGNYHQYNSDLPIRKFPIYCPIYDNSIHCSEKTNNG</sequence>
<dbReference type="OrthoDB" id="10062882at2759"/>
<accession>A0A813ND42</accession>
<dbReference type="AlphaFoldDB" id="A0A813ND42"/>
<gene>
    <name evidence="1" type="ORF">RFH988_LOCUS553</name>
</gene>
<comment type="caution">
    <text evidence="1">The sequence shown here is derived from an EMBL/GenBank/DDBJ whole genome shotgun (WGS) entry which is preliminary data.</text>
</comment>
<organism evidence="1 2">
    <name type="scientific">Rotaria sordida</name>
    <dbReference type="NCBI Taxonomy" id="392033"/>
    <lineage>
        <taxon>Eukaryota</taxon>
        <taxon>Metazoa</taxon>
        <taxon>Spiralia</taxon>
        <taxon>Gnathifera</taxon>
        <taxon>Rotifera</taxon>
        <taxon>Eurotatoria</taxon>
        <taxon>Bdelloidea</taxon>
        <taxon>Philodinida</taxon>
        <taxon>Philodinidae</taxon>
        <taxon>Rotaria</taxon>
    </lineage>
</organism>
<evidence type="ECO:0000313" key="1">
    <source>
        <dbReference type="EMBL" id="CAF0737884.1"/>
    </source>
</evidence>
<protein>
    <recommendedName>
        <fullName evidence="3">F-box domain-containing protein</fullName>
    </recommendedName>
</protein>
<proteinExistence type="predicted"/>
<dbReference type="EMBL" id="CAJNOO010000009">
    <property type="protein sequence ID" value="CAF0737884.1"/>
    <property type="molecule type" value="Genomic_DNA"/>
</dbReference>
<name>A0A813ND42_9BILA</name>
<dbReference type="Proteomes" id="UP000663882">
    <property type="component" value="Unassembled WGS sequence"/>
</dbReference>
<evidence type="ECO:0008006" key="3">
    <source>
        <dbReference type="Google" id="ProtNLM"/>
    </source>
</evidence>
<reference evidence="1" key="1">
    <citation type="submission" date="2021-02" db="EMBL/GenBank/DDBJ databases">
        <authorList>
            <person name="Nowell W R."/>
        </authorList>
    </citation>
    <scope>NUCLEOTIDE SEQUENCE</scope>
</reference>